<dbReference type="PATRIC" id="fig|1144748.3.peg.425"/>
<dbReference type="GO" id="GO:0016884">
    <property type="term" value="F:carbon-nitrogen ligase activity, with glutamine as amido-N-donor"/>
    <property type="evidence" value="ECO:0007669"/>
    <property type="project" value="InterPro"/>
</dbReference>
<dbReference type="SUPFAM" id="SSF89095">
    <property type="entry name" value="GatB/YqeY motif"/>
    <property type="match status" value="1"/>
</dbReference>
<dbReference type="InterPro" id="IPR019004">
    <property type="entry name" value="YqeY/Aim41"/>
</dbReference>
<dbReference type="Gene3D" id="1.10.1510.10">
    <property type="entry name" value="Uncharacterised protein YqeY/AIM41 PF09424, N-terminal domain"/>
    <property type="match status" value="1"/>
</dbReference>
<reference evidence="2" key="1">
    <citation type="submission" date="2015-08" db="EMBL/GenBank/DDBJ databases">
        <authorList>
            <person name="Kim K.M."/>
        </authorList>
    </citation>
    <scope>NUCLEOTIDE SEQUENCE [LARGE SCALE GENOMIC DNA]</scope>
    <source>
        <strain evidence="2">KCTC 23892</strain>
    </source>
</reference>
<dbReference type="EMBL" id="CP012418">
    <property type="protein sequence ID" value="AOE49143.1"/>
    <property type="molecule type" value="Genomic_DNA"/>
</dbReference>
<dbReference type="Proteomes" id="UP000094147">
    <property type="component" value="Chromosome"/>
</dbReference>
<keyword evidence="2" id="KW-1185">Reference proteome</keyword>
<dbReference type="InterPro" id="IPR003789">
    <property type="entry name" value="Asn/Gln_tRNA_amidoTrase-B-like"/>
</dbReference>
<dbReference type="AlphaFoldDB" id="A0A1B3B8M0"/>
<accession>A0A1B3B8M0</accession>
<dbReference type="Pfam" id="PF09424">
    <property type="entry name" value="YqeY"/>
    <property type="match status" value="1"/>
</dbReference>
<organism evidence="1 2">
    <name type="scientific">Kangiella sediminilitoris</name>
    <dbReference type="NCBI Taxonomy" id="1144748"/>
    <lineage>
        <taxon>Bacteria</taxon>
        <taxon>Pseudomonadati</taxon>
        <taxon>Pseudomonadota</taxon>
        <taxon>Gammaproteobacteria</taxon>
        <taxon>Kangiellales</taxon>
        <taxon>Kangiellaceae</taxon>
        <taxon>Kangiella</taxon>
    </lineage>
</organism>
<dbReference type="PANTHER" id="PTHR28055:SF1">
    <property type="entry name" value="ALTERED INHERITANCE OF MITOCHONDRIA PROTEIN 41, MITOCHONDRIAL"/>
    <property type="match status" value="1"/>
</dbReference>
<proteinExistence type="predicted"/>
<protein>
    <submittedName>
        <fullName evidence="1">Aspartyl-tRNA amidotransferase subunit B</fullName>
    </submittedName>
</protein>
<dbReference type="PANTHER" id="PTHR28055">
    <property type="entry name" value="ALTERED INHERITANCE OF MITOCHONDRIA PROTEIN 41, MITOCHONDRIAL"/>
    <property type="match status" value="1"/>
</dbReference>
<evidence type="ECO:0000313" key="2">
    <source>
        <dbReference type="Proteomes" id="UP000094147"/>
    </source>
</evidence>
<dbReference type="STRING" id="1144748.KS2013_419"/>
<dbReference type="KEGG" id="ksd:KS2013_419"/>
<evidence type="ECO:0000313" key="1">
    <source>
        <dbReference type="EMBL" id="AOE49143.1"/>
    </source>
</evidence>
<gene>
    <name evidence="1" type="ORF">KS2013_419</name>
</gene>
<dbReference type="Gene3D" id="1.10.10.410">
    <property type="match status" value="1"/>
</dbReference>
<dbReference type="InterPro" id="IPR023168">
    <property type="entry name" value="GatB_Yqey_C_2"/>
</dbReference>
<keyword evidence="1" id="KW-0808">Transferase</keyword>
<dbReference type="GO" id="GO:0016740">
    <property type="term" value="F:transferase activity"/>
    <property type="evidence" value="ECO:0007669"/>
    <property type="project" value="UniProtKB-KW"/>
</dbReference>
<dbReference type="RefSeq" id="WP_068989006.1">
    <property type="nucleotide sequence ID" value="NZ_CP012418.1"/>
</dbReference>
<sequence length="148" mass="16522">MSELHERLKEAMKDAMRAKEKERLSTIRLALSAIKQVEVDTRETLDDTAILAILDKLVKQRRDSIKQYEDAGRQELADVEKAEIDILQEFLPQPLTDDEIDALIEEAVAKTGAESMKDMGKVMGSLKPQLQGRADMGAVSGKIKARLS</sequence>
<dbReference type="InterPro" id="IPR042184">
    <property type="entry name" value="YqeY/Aim41_N"/>
</dbReference>
<dbReference type="OrthoDB" id="9788127at2"/>
<name>A0A1B3B8M0_9GAMM</name>